<evidence type="ECO:0000313" key="2">
    <source>
        <dbReference type="Proteomes" id="UP001516662"/>
    </source>
</evidence>
<organism evidence="1 2">
    <name type="scientific">Litchfieldia luteola</name>
    <dbReference type="NCBI Taxonomy" id="682179"/>
    <lineage>
        <taxon>Bacteria</taxon>
        <taxon>Bacillati</taxon>
        <taxon>Bacillota</taxon>
        <taxon>Bacilli</taxon>
        <taxon>Bacillales</taxon>
        <taxon>Bacillaceae</taxon>
        <taxon>Litchfieldia</taxon>
    </lineage>
</organism>
<dbReference type="Proteomes" id="UP001516662">
    <property type="component" value="Unassembled WGS sequence"/>
</dbReference>
<comment type="caution">
    <text evidence="1">The sequence shown here is derived from an EMBL/GenBank/DDBJ whole genome shotgun (WGS) entry which is preliminary data.</text>
</comment>
<reference evidence="1 2" key="1">
    <citation type="submission" date="2020-10" db="EMBL/GenBank/DDBJ databases">
        <title>Bacillus sp. HD4P25, an endophyte from a halophyte.</title>
        <authorList>
            <person name="Sun J.-Q."/>
        </authorList>
    </citation>
    <scope>NUCLEOTIDE SEQUENCE [LARGE SCALE GENOMIC DNA]</scope>
    <source>
        <strain evidence="1 2">YIM 93174</strain>
    </source>
</reference>
<dbReference type="RefSeq" id="WP_193539191.1">
    <property type="nucleotide sequence ID" value="NZ_JADCLJ010000024.1"/>
</dbReference>
<dbReference type="EMBL" id="JADCLJ010000024">
    <property type="protein sequence ID" value="MBE4910015.1"/>
    <property type="molecule type" value="Genomic_DNA"/>
</dbReference>
<evidence type="ECO:0000313" key="1">
    <source>
        <dbReference type="EMBL" id="MBE4910015.1"/>
    </source>
</evidence>
<sequence length="53" mass="6199">MDKIRRKGIKELVLQLRSKGINVSTSKSRAKILHNLHNTEKLINKNFPINFQQ</sequence>
<name>A0ABR9QNC8_9BACI</name>
<proteinExistence type="predicted"/>
<gene>
    <name evidence="1" type="ORF">IMZ08_18415</name>
</gene>
<protein>
    <submittedName>
        <fullName evidence="1">Uncharacterized protein</fullName>
    </submittedName>
</protein>
<keyword evidence="2" id="KW-1185">Reference proteome</keyword>
<accession>A0ABR9QNC8</accession>